<keyword evidence="1" id="KW-0812">Transmembrane</keyword>
<feature type="transmembrane region" description="Helical" evidence="1">
    <location>
        <begin position="141"/>
        <end position="163"/>
    </location>
</feature>
<dbReference type="AlphaFoldDB" id="A0A1F5VES1"/>
<feature type="transmembrane region" description="Helical" evidence="1">
    <location>
        <begin position="259"/>
        <end position="283"/>
    </location>
</feature>
<organism evidence="2 3">
    <name type="scientific">Candidatus Giovannonibacteria bacterium RIFCSPHIGHO2_01_FULL_45_23</name>
    <dbReference type="NCBI Taxonomy" id="1798325"/>
    <lineage>
        <taxon>Bacteria</taxon>
        <taxon>Candidatus Giovannoniibacteriota</taxon>
    </lineage>
</organism>
<dbReference type="GO" id="GO:0015179">
    <property type="term" value="F:L-amino acid transmembrane transporter activity"/>
    <property type="evidence" value="ECO:0007669"/>
    <property type="project" value="TreeGrafter"/>
</dbReference>
<evidence type="ECO:0000256" key="1">
    <source>
        <dbReference type="SAM" id="Phobius"/>
    </source>
</evidence>
<sequence>MKTFRSPFWEALGVFGGMIIGSGMFALPYAVSVSGLWASLIAAGFAFFAVMSIHLAYGEIVVNTEERHRLPGYVGAYLGKFAGNLNKAGQIIFFNATLLIYAVLGGVFLSTIFGSPPFWWTLIFFAASALILFFENIEGIGFLNFILTIPMVLAILIISFLAFKGGSVANIPLFGPDPFFAFGIFVFALTGLSVIPDAYDIFRFRNVEEKQPLKKIIALGTIIPIILYAIFIIGALMAVNGPVSQDTISSLEGVLGRRAVILGALVGFLAVFTSFLVLAYDLRQIYRLDAGISKLWAWILSAAVPTALFLLGLTDFIKIISIVGGVFIALDGFFVIFILRKIRKGGISGYKFLPFGPIHQALLILLFAASIVYEIVYQIL</sequence>
<dbReference type="EMBL" id="MFHD01000024">
    <property type="protein sequence ID" value="OGF61914.1"/>
    <property type="molecule type" value="Genomic_DNA"/>
</dbReference>
<evidence type="ECO:0000313" key="3">
    <source>
        <dbReference type="Proteomes" id="UP000179251"/>
    </source>
</evidence>
<dbReference type="Proteomes" id="UP000179251">
    <property type="component" value="Unassembled WGS sequence"/>
</dbReference>
<evidence type="ECO:0008006" key="4">
    <source>
        <dbReference type="Google" id="ProtNLM"/>
    </source>
</evidence>
<keyword evidence="1" id="KW-0472">Membrane</keyword>
<feature type="transmembrane region" description="Helical" evidence="1">
    <location>
        <begin position="12"/>
        <end position="31"/>
    </location>
</feature>
<dbReference type="GO" id="GO:0016020">
    <property type="term" value="C:membrane"/>
    <property type="evidence" value="ECO:0007669"/>
    <property type="project" value="TreeGrafter"/>
</dbReference>
<name>A0A1F5VES1_9BACT</name>
<feature type="transmembrane region" description="Helical" evidence="1">
    <location>
        <begin position="118"/>
        <end position="134"/>
    </location>
</feature>
<feature type="transmembrane region" description="Helical" evidence="1">
    <location>
        <begin position="37"/>
        <end position="57"/>
    </location>
</feature>
<gene>
    <name evidence="2" type="ORF">A2834_00320</name>
</gene>
<proteinExistence type="predicted"/>
<dbReference type="PANTHER" id="PTHR22950">
    <property type="entry name" value="AMINO ACID TRANSPORTER"/>
    <property type="match status" value="1"/>
</dbReference>
<feature type="transmembrane region" description="Helical" evidence="1">
    <location>
        <begin position="319"/>
        <end position="339"/>
    </location>
</feature>
<comment type="caution">
    <text evidence="2">The sequence shown here is derived from an EMBL/GenBank/DDBJ whole genome shotgun (WGS) entry which is preliminary data.</text>
</comment>
<feature type="transmembrane region" description="Helical" evidence="1">
    <location>
        <begin position="216"/>
        <end position="239"/>
    </location>
</feature>
<reference evidence="2 3" key="1">
    <citation type="journal article" date="2016" name="Nat. Commun.">
        <title>Thousands of microbial genomes shed light on interconnected biogeochemical processes in an aquifer system.</title>
        <authorList>
            <person name="Anantharaman K."/>
            <person name="Brown C.T."/>
            <person name="Hug L.A."/>
            <person name="Sharon I."/>
            <person name="Castelle C.J."/>
            <person name="Probst A.J."/>
            <person name="Thomas B.C."/>
            <person name="Singh A."/>
            <person name="Wilkins M.J."/>
            <person name="Karaoz U."/>
            <person name="Brodie E.L."/>
            <person name="Williams K.H."/>
            <person name="Hubbard S.S."/>
            <person name="Banfield J.F."/>
        </authorList>
    </citation>
    <scope>NUCLEOTIDE SEQUENCE [LARGE SCALE GENOMIC DNA]</scope>
</reference>
<feature type="transmembrane region" description="Helical" evidence="1">
    <location>
        <begin position="91"/>
        <end position="112"/>
    </location>
</feature>
<evidence type="ECO:0000313" key="2">
    <source>
        <dbReference type="EMBL" id="OGF61914.1"/>
    </source>
</evidence>
<protein>
    <recommendedName>
        <fullName evidence="4">Amino acid transporter transmembrane domain-containing protein</fullName>
    </recommendedName>
</protein>
<keyword evidence="1" id="KW-1133">Transmembrane helix</keyword>
<dbReference type="STRING" id="1798325.A2834_00320"/>
<feature type="transmembrane region" description="Helical" evidence="1">
    <location>
        <begin position="295"/>
        <end position="313"/>
    </location>
</feature>
<feature type="transmembrane region" description="Helical" evidence="1">
    <location>
        <begin position="360"/>
        <end position="379"/>
    </location>
</feature>
<feature type="transmembrane region" description="Helical" evidence="1">
    <location>
        <begin position="178"/>
        <end position="195"/>
    </location>
</feature>
<accession>A0A1F5VES1</accession>
<dbReference type="Gene3D" id="1.20.1740.10">
    <property type="entry name" value="Amino acid/polyamine transporter I"/>
    <property type="match status" value="1"/>
</dbReference>